<evidence type="ECO:0000256" key="5">
    <source>
        <dbReference type="SAM" id="Phobius"/>
    </source>
</evidence>
<dbReference type="InterPro" id="IPR050348">
    <property type="entry name" value="Protein-Tyr_Phosphatase"/>
</dbReference>
<evidence type="ECO:0000256" key="2">
    <source>
        <dbReference type="ARBA" id="ARBA00013064"/>
    </source>
</evidence>
<feature type="domain" description="Tyrosine-protein phosphatase" evidence="6">
    <location>
        <begin position="668"/>
        <end position="870"/>
    </location>
</feature>
<dbReference type="InterPro" id="IPR000242">
    <property type="entry name" value="PTP_cat"/>
</dbReference>
<sequence>LSKHGARIVCHALAANTERNALTKNNSGLTTTAGEDVRDNGIAYYGSDCSNMCSNSCKDSLCNIDGHCLKCADPNLYGGSCDKCINGKYGNLCDNNCPKNCYSVRVYANYDHLCPKNRLLAEKCDACEEGTYGYLCHETCRQHCLNNRCNQEDGSCPCKKEYKIKGDKCVPSTCPANCSTCTSQNSCGMCVDKYYYGETCEHKCSNCKTGTHCSKTDGHCLHACADGLAGDFCDNFCYEGCETCQRFNASACVSCKSGRYGNNGKNYTCNRMCNDNCMHNSCDYWNGHCDRGCMNGYRGDYCNAACPIHCLNGTCDQNSGTCEYGCKNGYYGLECVNRCINVDSKCTVCTSSQNTFSSCTRCTKGSYPGSSGKCVPCEPNCSGGCNSSTGVCYACVDGYLGLFCNFPCASNCKSCLDDISECNECEEGFWDNLCLNNCSTNCKHGNDSMFRCNITYGKCKHGCVSGTFGSYCDRLCDKHCLASEGGALECIQKDGQCTLGCENGYIQTDAGCIDAALHITFSQASVTTPINKDDSTSVGTSWVVIGAACGVVAILALVLVIALFIRRRKDNYDRPNKDDYEAVRFIKAHQDNMVIPRTSTKRYKPQQLRDSAVKSEHVAMDVLIKTPANNAPKIVAQDKDTGDVYCSVNKVTVKELGALVASMDRGYYIDEFQKLPEGILKTYQDAMRPKNRFRNRYQDIYPYDDNRVKLMGGDTDFINASFVDGYKQENAYIASQGPTHKTMQDYSVFWRMVWQNKVGKIVMLTNLVEEMKPKCDQYWPGHELTNHYNEIDVTCLTEDIYADFVTRTFSVKMDKEERTVHHLHFTSWLDKGVPDDVTSLVDFRHRVLQTKSSLGGPTIVHCSSPVPMDGFAAYMSDSKNNRRLIKQFKQLEVISERSEQKRQTSERNVSLTNSNREGVDIPGELYRPRLYLGKEPGQDYINAMFVSSYKQRHNFVLAMTPLEETVADFLCLTMQETATCIVDMETDSSLYIPTLSTQAKFGSFTVDNLQQTSSMCSVNRVLRLSYNGRGGPKEHTVSHFRLIGWPDNADVPESTTHFLRFVKAVKTSAASGSVIAHCKTGGGRCGLFATVWTLLEKTAIEHEVSVFNTVRQLRARQPNAVRTREQYAFCHECVIEYLQSFDSHSNFS</sequence>
<accession>A0ABY7F2S4</accession>
<dbReference type="CDD" id="cd00047">
    <property type="entry name" value="PTPc"/>
    <property type="match status" value="2"/>
</dbReference>
<reference evidence="8" key="1">
    <citation type="submission" date="2022-11" db="EMBL/GenBank/DDBJ databases">
        <title>Centuries of genome instability and evolution in soft-shell clam transmissible cancer (bioRxiv).</title>
        <authorList>
            <person name="Hart S.F.M."/>
            <person name="Yonemitsu M.A."/>
            <person name="Giersch R.M."/>
            <person name="Beal B.F."/>
            <person name="Arriagada G."/>
            <person name="Davis B.W."/>
            <person name="Ostrander E.A."/>
            <person name="Goff S.P."/>
            <person name="Metzger M.J."/>
        </authorList>
    </citation>
    <scope>NUCLEOTIDE SEQUENCE</scope>
    <source>
        <strain evidence="8">MELC-2E11</strain>
        <tissue evidence="8">Siphon/mantle</tissue>
    </source>
</reference>
<dbReference type="PANTHER" id="PTHR19134:SF562">
    <property type="entry name" value="PROTEIN-TYROSINE-PHOSPHATASE"/>
    <property type="match status" value="1"/>
</dbReference>
<dbReference type="PANTHER" id="PTHR19134">
    <property type="entry name" value="RECEPTOR-TYPE TYROSINE-PROTEIN PHOSPHATASE"/>
    <property type="match status" value="1"/>
</dbReference>
<feature type="domain" description="Tyrosine-protein phosphatase" evidence="6">
    <location>
        <begin position="884"/>
        <end position="1137"/>
    </location>
</feature>
<dbReference type="PRINTS" id="PR00700">
    <property type="entry name" value="PRTYPHPHTASE"/>
</dbReference>
<dbReference type="EMBL" id="CP111021">
    <property type="protein sequence ID" value="WAR16470.1"/>
    <property type="molecule type" value="Genomic_DNA"/>
</dbReference>
<feature type="non-terminal residue" evidence="8">
    <location>
        <position position="1"/>
    </location>
</feature>
<dbReference type="Proteomes" id="UP001164746">
    <property type="component" value="Chromosome 10"/>
</dbReference>
<dbReference type="InterPro" id="IPR029021">
    <property type="entry name" value="Prot-tyrosine_phosphatase-like"/>
</dbReference>
<dbReference type="SMART" id="SM00181">
    <property type="entry name" value="EGF"/>
    <property type="match status" value="9"/>
</dbReference>
<dbReference type="EC" id="3.1.3.48" evidence="2"/>
<dbReference type="SMART" id="SM00404">
    <property type="entry name" value="PTPc_motif"/>
    <property type="match status" value="2"/>
</dbReference>
<dbReference type="Pfam" id="PF00102">
    <property type="entry name" value="Y_phosphatase"/>
    <property type="match status" value="2"/>
</dbReference>
<keyword evidence="5" id="KW-0472">Membrane</keyword>
<keyword evidence="4" id="KW-0904">Protein phosphatase</keyword>
<dbReference type="PROSITE" id="PS50055">
    <property type="entry name" value="TYR_PHOSPHATASE_PTP"/>
    <property type="match status" value="2"/>
</dbReference>
<keyword evidence="9" id="KW-1185">Reference proteome</keyword>
<evidence type="ECO:0000313" key="9">
    <source>
        <dbReference type="Proteomes" id="UP001164746"/>
    </source>
</evidence>
<feature type="transmembrane region" description="Helical" evidence="5">
    <location>
        <begin position="542"/>
        <end position="565"/>
    </location>
</feature>
<evidence type="ECO:0000259" key="7">
    <source>
        <dbReference type="PROSITE" id="PS50056"/>
    </source>
</evidence>
<evidence type="ECO:0000256" key="3">
    <source>
        <dbReference type="ARBA" id="ARBA00022801"/>
    </source>
</evidence>
<dbReference type="SMART" id="SM00194">
    <property type="entry name" value="PTPc"/>
    <property type="match status" value="2"/>
</dbReference>
<evidence type="ECO:0000256" key="4">
    <source>
        <dbReference type="ARBA" id="ARBA00022912"/>
    </source>
</evidence>
<name>A0ABY7F2S4_MYAAR</name>
<organism evidence="8 9">
    <name type="scientific">Mya arenaria</name>
    <name type="common">Soft-shell clam</name>
    <dbReference type="NCBI Taxonomy" id="6604"/>
    <lineage>
        <taxon>Eukaryota</taxon>
        <taxon>Metazoa</taxon>
        <taxon>Spiralia</taxon>
        <taxon>Lophotrochozoa</taxon>
        <taxon>Mollusca</taxon>
        <taxon>Bivalvia</taxon>
        <taxon>Autobranchia</taxon>
        <taxon>Heteroconchia</taxon>
        <taxon>Euheterodonta</taxon>
        <taxon>Imparidentia</taxon>
        <taxon>Neoheterodontei</taxon>
        <taxon>Myida</taxon>
        <taxon>Myoidea</taxon>
        <taxon>Myidae</taxon>
        <taxon>Mya</taxon>
    </lineage>
</organism>
<keyword evidence="5" id="KW-0812">Transmembrane</keyword>
<keyword evidence="3" id="KW-0378">Hydrolase</keyword>
<comment type="similarity">
    <text evidence="1">Belongs to the protein-tyrosine phosphatase family.</text>
</comment>
<evidence type="ECO:0000256" key="1">
    <source>
        <dbReference type="ARBA" id="ARBA00009580"/>
    </source>
</evidence>
<dbReference type="SUPFAM" id="SSF52799">
    <property type="entry name" value="(Phosphotyrosine protein) phosphatases II"/>
    <property type="match status" value="2"/>
</dbReference>
<feature type="domain" description="Tyrosine specific protein phosphatases" evidence="7">
    <location>
        <begin position="1056"/>
        <end position="1128"/>
    </location>
</feature>
<dbReference type="InterPro" id="IPR003595">
    <property type="entry name" value="Tyr_Pase_cat"/>
</dbReference>
<evidence type="ECO:0000259" key="6">
    <source>
        <dbReference type="PROSITE" id="PS50055"/>
    </source>
</evidence>
<dbReference type="InterPro" id="IPR000387">
    <property type="entry name" value="Tyr_Pase_dom"/>
</dbReference>
<evidence type="ECO:0000313" key="8">
    <source>
        <dbReference type="EMBL" id="WAR16470.1"/>
    </source>
</evidence>
<dbReference type="PROSITE" id="PS50056">
    <property type="entry name" value="TYR_PHOSPHATASE_2"/>
    <property type="match status" value="1"/>
</dbReference>
<proteinExistence type="inferred from homology"/>
<dbReference type="Gene3D" id="3.90.190.10">
    <property type="entry name" value="Protein tyrosine phosphatase superfamily"/>
    <property type="match status" value="2"/>
</dbReference>
<keyword evidence="5" id="KW-1133">Transmembrane helix</keyword>
<gene>
    <name evidence="8" type="ORF">MAR_031064</name>
</gene>
<dbReference type="InterPro" id="IPR000742">
    <property type="entry name" value="EGF"/>
</dbReference>
<protein>
    <recommendedName>
        <fullName evidence="2">protein-tyrosine-phosphatase</fullName>
        <ecNumber evidence="2">3.1.3.48</ecNumber>
    </recommendedName>
</protein>